<protein>
    <submittedName>
        <fullName evidence="4">Uncharacterized protein</fullName>
    </submittedName>
</protein>
<dbReference type="InterPro" id="IPR010334">
    <property type="entry name" value="Dcp1"/>
</dbReference>
<dbReference type="GO" id="GO:0000290">
    <property type="term" value="P:deadenylation-dependent decapping of nuclear-transcribed mRNA"/>
    <property type="evidence" value="ECO:0007669"/>
    <property type="project" value="InterPro"/>
</dbReference>
<dbReference type="GO" id="GO:0031087">
    <property type="term" value="P:deadenylation-independent decapping of nuclear-transcribed mRNA"/>
    <property type="evidence" value="ECO:0007669"/>
    <property type="project" value="TreeGrafter"/>
</dbReference>
<sequence>MQRDQINFSYLKRLFPTLEQILYTGKFTSLNEFDKCTQLWHQAGFQGPFFLIKLSDQFVFIILNQNSTQDFIRTIKKGLTFELNKRTQWFYFNFQDEQQKVFNIWFQEKDHQMKIHDLYFILLLIYFKQFIHMQIETSDQQFEEIYQSLCKDDRFCLDLRVQFEKILKVEMDRCQAYHEFSEFLCGIAKEPFKETPALMDMLDELKTALQEVNSKIKDRINDDQDKGLIKLIRTKIIPSLTDGQRAVETQKKALAEYKEKAAIYKKLEQKKNDLLQKNDEKLLQLEKQLQEAKREKLEKGQTFNFTYKNYVEDKNDELKGLFKHFFNRLLLISSAGLQYYSMAIHKIHTSDEKHEVQIRLSKLVTKCICEELLLENDCNIVNYCYWDQNKCIDIEDCTIESPVDCPYDIKCAYVDGKCTKFTSCDKYIGDKSTCEAISIKCTSLDGNKCQNKVIPSCSEFDEENCNYSEGNEGECGFIDDKCQVVKQCSDIDLIKGEFQIMKCVSNIHSCKVSNSKCVQKKCSDLLDQSSCQYIHQYDPFDKPSSIQICKWQDAHCVDAMPNDLNESNCFIDTIYSYLWNPNSKTCQKCNGPPNPNPPDNFELIMKVAIMIFVISQ</sequence>
<dbReference type="OrthoDB" id="307347at2759"/>
<dbReference type="PANTHER" id="PTHR16290">
    <property type="entry name" value="TRANSCRIPTION FACTOR SMIF DECAPPING ENZYME DCP1"/>
    <property type="match status" value="1"/>
</dbReference>
<reference evidence="4" key="1">
    <citation type="submission" date="2021-01" db="EMBL/GenBank/DDBJ databases">
        <authorList>
            <consortium name="Genoscope - CEA"/>
            <person name="William W."/>
        </authorList>
    </citation>
    <scope>NUCLEOTIDE SEQUENCE</scope>
</reference>
<evidence type="ECO:0000256" key="3">
    <source>
        <dbReference type="SAM" id="Coils"/>
    </source>
</evidence>
<dbReference type="GO" id="GO:0003729">
    <property type="term" value="F:mRNA binding"/>
    <property type="evidence" value="ECO:0007669"/>
    <property type="project" value="TreeGrafter"/>
</dbReference>
<dbReference type="GO" id="GO:0008047">
    <property type="term" value="F:enzyme activator activity"/>
    <property type="evidence" value="ECO:0007669"/>
    <property type="project" value="InterPro"/>
</dbReference>
<name>A0A8S1UV11_9CILI</name>
<proteinExistence type="predicted"/>
<dbReference type="Proteomes" id="UP000689195">
    <property type="component" value="Unassembled WGS sequence"/>
</dbReference>
<evidence type="ECO:0000256" key="2">
    <source>
        <dbReference type="ARBA" id="ARBA00022490"/>
    </source>
</evidence>
<keyword evidence="5" id="KW-1185">Reference proteome</keyword>
<dbReference type="SMART" id="SM00639">
    <property type="entry name" value="PSA"/>
    <property type="match status" value="1"/>
</dbReference>
<evidence type="ECO:0000313" key="4">
    <source>
        <dbReference type="EMBL" id="CAD8168920.1"/>
    </source>
</evidence>
<dbReference type="GO" id="GO:0000932">
    <property type="term" value="C:P-body"/>
    <property type="evidence" value="ECO:0007669"/>
    <property type="project" value="TreeGrafter"/>
</dbReference>
<keyword evidence="2" id="KW-0963">Cytoplasm</keyword>
<feature type="coiled-coil region" evidence="3">
    <location>
        <begin position="247"/>
        <end position="302"/>
    </location>
</feature>
<accession>A0A8S1UV11</accession>
<dbReference type="EMBL" id="CAJJDO010000050">
    <property type="protein sequence ID" value="CAD8168920.1"/>
    <property type="molecule type" value="Genomic_DNA"/>
</dbReference>
<comment type="caution">
    <text evidence="4">The sequence shown here is derived from an EMBL/GenBank/DDBJ whole genome shotgun (WGS) entry which is preliminary data.</text>
</comment>
<gene>
    <name evidence="4" type="ORF">PPENT_87.1.T0500057</name>
</gene>
<dbReference type="PANTHER" id="PTHR16290:SF0">
    <property type="entry name" value="DECAPPING PROTEIN 1, ISOFORM A"/>
    <property type="match status" value="1"/>
</dbReference>
<dbReference type="Pfam" id="PF06058">
    <property type="entry name" value="DCP1"/>
    <property type="match status" value="1"/>
</dbReference>
<dbReference type="CDD" id="cd09804">
    <property type="entry name" value="Dcp1"/>
    <property type="match status" value="1"/>
</dbReference>
<dbReference type="AlphaFoldDB" id="A0A8S1UV11"/>
<evidence type="ECO:0000256" key="1">
    <source>
        <dbReference type="ARBA" id="ARBA00004496"/>
    </source>
</evidence>
<dbReference type="InterPro" id="IPR002895">
    <property type="entry name" value="Paramecium_SA"/>
</dbReference>
<evidence type="ECO:0000313" key="5">
    <source>
        <dbReference type="Proteomes" id="UP000689195"/>
    </source>
</evidence>
<keyword evidence="3" id="KW-0175">Coiled coil</keyword>
<comment type="subcellular location">
    <subcellularLocation>
        <location evidence="1">Cytoplasm</location>
    </subcellularLocation>
</comment>
<organism evidence="4 5">
    <name type="scientific">Paramecium pentaurelia</name>
    <dbReference type="NCBI Taxonomy" id="43138"/>
    <lineage>
        <taxon>Eukaryota</taxon>
        <taxon>Sar</taxon>
        <taxon>Alveolata</taxon>
        <taxon>Ciliophora</taxon>
        <taxon>Intramacronucleata</taxon>
        <taxon>Oligohymenophorea</taxon>
        <taxon>Peniculida</taxon>
        <taxon>Parameciidae</taxon>
        <taxon>Paramecium</taxon>
    </lineage>
</organism>